<name>A0A2W4JN75_9PSEU</name>
<gene>
    <name evidence="2" type="ORF">DIU77_005470</name>
    <name evidence="3" type="ORF">DIU77_04685</name>
</gene>
<dbReference type="Proteomes" id="UP000249324">
    <property type="component" value="Unassembled WGS sequence"/>
</dbReference>
<evidence type="ECO:0000313" key="4">
    <source>
        <dbReference type="Proteomes" id="UP000249324"/>
    </source>
</evidence>
<comment type="caution">
    <text evidence="3">The sequence shown here is derived from an EMBL/GenBank/DDBJ whole genome shotgun (WGS) entry which is preliminary data.</text>
</comment>
<evidence type="ECO:0000256" key="1">
    <source>
        <dbReference type="SAM" id="SignalP"/>
    </source>
</evidence>
<reference evidence="3" key="1">
    <citation type="submission" date="2018-05" db="EMBL/GenBank/DDBJ databases">
        <authorList>
            <person name="Lanie J.A."/>
            <person name="Ng W.-L."/>
            <person name="Kazmierczak K.M."/>
            <person name="Andrzejewski T.M."/>
            <person name="Davidsen T.M."/>
            <person name="Wayne K.J."/>
            <person name="Tettelin H."/>
            <person name="Glass J.I."/>
            <person name="Rusch D."/>
            <person name="Podicherti R."/>
            <person name="Tsui H.-C.T."/>
            <person name="Winkler M.E."/>
        </authorList>
    </citation>
    <scope>NUCLEOTIDE SEQUENCE</scope>
    <source>
        <strain evidence="3">ZC4RG45</strain>
    </source>
</reference>
<organism evidence="3">
    <name type="scientific">Thermocrispum agreste</name>
    <dbReference type="NCBI Taxonomy" id="37925"/>
    <lineage>
        <taxon>Bacteria</taxon>
        <taxon>Bacillati</taxon>
        <taxon>Actinomycetota</taxon>
        <taxon>Actinomycetes</taxon>
        <taxon>Pseudonocardiales</taxon>
        <taxon>Pseudonocardiaceae</taxon>
        <taxon>Thermocrispum</taxon>
    </lineage>
</organism>
<evidence type="ECO:0000313" key="3">
    <source>
        <dbReference type="EMBL" id="PZM99931.1"/>
    </source>
</evidence>
<dbReference type="EMBL" id="QGUI02000043">
    <property type="protein sequence ID" value="MFO7191672.1"/>
    <property type="molecule type" value="Genomic_DNA"/>
</dbReference>
<proteinExistence type="predicted"/>
<dbReference type="EMBL" id="QGUI01000121">
    <property type="protein sequence ID" value="PZM99931.1"/>
    <property type="molecule type" value="Genomic_DNA"/>
</dbReference>
<accession>A0A2W4JN75</accession>
<reference evidence="2" key="4">
    <citation type="submission" date="2023-08" db="EMBL/GenBank/DDBJ databases">
        <authorList>
            <person name="Guima S.E.S."/>
            <person name="Martins L.F."/>
            <person name="Silva A.M."/>
            <person name="Setubal J.C."/>
        </authorList>
    </citation>
    <scope>NUCLEOTIDE SEQUENCE</scope>
    <source>
        <strain evidence="2">ZC4RG45</strain>
    </source>
</reference>
<dbReference type="AlphaFoldDB" id="A0A2W4JN75"/>
<evidence type="ECO:0000313" key="2">
    <source>
        <dbReference type="EMBL" id="MFO7191672.1"/>
    </source>
</evidence>
<feature type="signal peptide" evidence="1">
    <location>
        <begin position="1"/>
        <end position="28"/>
    </location>
</feature>
<feature type="chain" id="PRO_5016045010" evidence="1">
    <location>
        <begin position="29"/>
        <end position="86"/>
    </location>
</feature>
<reference evidence="2" key="2">
    <citation type="submission" date="2018-05" db="EMBL/GenBank/DDBJ databases">
        <authorList>
            <person name="Moura L."/>
            <person name="Setubal J.C."/>
        </authorList>
    </citation>
    <scope>NUCLEOTIDE SEQUENCE</scope>
    <source>
        <strain evidence="2">ZC4RG45</strain>
    </source>
</reference>
<sequence length="86" mass="8617">MRKNLIRVGAAFGIAAGMAVCGSAVASAAETYDVPPFPSAVEQQQIFIEGGKNLGMGAAQLVSATYLGVPASVIDAVEEAGNYLGG</sequence>
<keyword evidence="1" id="KW-0732">Signal</keyword>
<reference evidence="2 4" key="3">
    <citation type="journal article" date="2021" name="BMC Genomics">
        <title>Genome-resolved metagenome and metatranscriptome analyses of thermophilic composting reveal key bacterial players and their metabolic interactions.</title>
        <authorList>
            <person name="Braga L.P.P."/>
            <person name="Pereira R.V."/>
            <person name="Martins L.F."/>
            <person name="Moura L.M.S."/>
            <person name="Sanchez F.B."/>
            <person name="Patane J.S.L."/>
            <person name="da Silva A.M."/>
            <person name="Setubal J.C."/>
        </authorList>
    </citation>
    <scope>NUCLEOTIDE SEQUENCE [LARGE SCALE GENOMIC DNA]</scope>
    <source>
        <strain evidence="2">ZC4RG45</strain>
    </source>
</reference>
<protein>
    <submittedName>
        <fullName evidence="3">Uncharacterized protein</fullName>
    </submittedName>
</protein>